<proteinExistence type="predicted"/>
<name>A0A146K480_9EUKA</name>
<reference evidence="1" key="1">
    <citation type="submission" date="2015-07" db="EMBL/GenBank/DDBJ databases">
        <title>Adaptation to a free-living lifestyle via gene acquisitions in the diplomonad Trepomonas sp. PC1.</title>
        <authorList>
            <person name="Xu F."/>
            <person name="Jerlstrom-Hultqvist J."/>
            <person name="Kolisko M."/>
            <person name="Simpson A.G.B."/>
            <person name="Roger A.J."/>
            <person name="Svard S.G."/>
            <person name="Andersson J.O."/>
        </authorList>
    </citation>
    <scope>NUCLEOTIDE SEQUENCE</scope>
    <source>
        <strain evidence="1">PC1</strain>
    </source>
</reference>
<dbReference type="EMBL" id="GDID01006297">
    <property type="protein sequence ID" value="JAP90309.1"/>
    <property type="molecule type" value="Transcribed_RNA"/>
</dbReference>
<sequence length="837" mass="96414">QTLQKDIPIGLVKIMQADELIVKSQVSANNLCALLQIGGLKKATFENSKIVICPGEQTLQKDILVDLVKIMQAEELVVKGQVSANNLCALLQIPNLKRVIFEQSALNNLVLLDSKVADFKLENVEKLFCEQITVNSQLSNLVWSALTKVQLKELTINASQHEFIEDFHKLKVKTMTIGEDFSQQFLNQVFSVEFKKLVINRQQSAKQIVVTRVDKQFVVEGFDKLNAEEVDIQSAISSQQIGQLIGPKCRQITDKNSLNKVIQFILCPSQKISVPKSVTQIDMQCHMDDNLMDSLLEHDLVAHPFYEGTSYVFGKKKLQMSLDQLNKTTKIVMHKINPEIFEMIPFSEVQHQIEIVIQKTDIRHLNMNYLMKFDLVVYVGGKLLQRTQFTRTKQHLTLMHNSTEQLKKYGWVYELNYIDIDCKMSQDLLDLLKQITEKTVTINFLQEQEKEMKQLSDFGFNVLLNGKQHNCTTFSSDQQMTMFQGYNPDFVNKHSIKSIQKFVFDGADVAKFIDLSETELGKLDKKAEIQLINKSQITYEQLMRLRAEFATVSVVSSLILDNKCKPDQFCEVVESLTQYDEITISGHHVKDICNEKFLNLLTNKNLNVISKSLSDEAKVDIQNYQINLRVNGKAQPYKPMSYHDGELCLNRGYSIAHILEKDFFRNVKKIRFSTSVQRFLDDNPFRFEHEVEVISNQMFDSFQEKSLLNLNCNPTFVQQNVDFTNEIKDMLKKDVHIKIADYFPELTYDLQGELLLLRESVEQSCNKEVHKNMVIDASTSDDSDGGYEQAELPVLVQNGKQEKMTDQQWATFEYVKAICRQYEDDQQYAIDMKRAEQ</sequence>
<feature type="non-terminal residue" evidence="1">
    <location>
        <position position="1"/>
    </location>
</feature>
<evidence type="ECO:0000313" key="1">
    <source>
        <dbReference type="EMBL" id="JAP90309.1"/>
    </source>
</evidence>
<accession>A0A146K480</accession>
<gene>
    <name evidence="1" type="ORF">TPC1_30196</name>
</gene>
<dbReference type="AlphaFoldDB" id="A0A146K480"/>
<organism evidence="1">
    <name type="scientific">Trepomonas sp. PC1</name>
    <dbReference type="NCBI Taxonomy" id="1076344"/>
    <lineage>
        <taxon>Eukaryota</taxon>
        <taxon>Metamonada</taxon>
        <taxon>Diplomonadida</taxon>
        <taxon>Hexamitidae</taxon>
        <taxon>Hexamitinae</taxon>
        <taxon>Trepomonas</taxon>
    </lineage>
</organism>
<protein>
    <submittedName>
        <fullName evidence="1">Uncharacterized protein</fullName>
    </submittedName>
</protein>